<dbReference type="GO" id="GO:0035861">
    <property type="term" value="C:site of double-strand break"/>
    <property type="evidence" value="ECO:0007669"/>
    <property type="project" value="TreeGrafter"/>
</dbReference>
<evidence type="ECO:0000259" key="1">
    <source>
        <dbReference type="Pfam" id="PF17906"/>
    </source>
</evidence>
<dbReference type="GO" id="GO:0015074">
    <property type="term" value="P:DNA integration"/>
    <property type="evidence" value="ECO:0007669"/>
    <property type="project" value="TreeGrafter"/>
</dbReference>
<dbReference type="Gene3D" id="1.10.10.10">
    <property type="entry name" value="Winged helix-like DNA-binding domain superfamily/Winged helix DNA-binding domain"/>
    <property type="match status" value="1"/>
</dbReference>
<dbReference type="GO" id="GO:0003697">
    <property type="term" value="F:single-stranded DNA binding"/>
    <property type="evidence" value="ECO:0007669"/>
    <property type="project" value="TreeGrafter"/>
</dbReference>
<dbReference type="GO" id="GO:0042800">
    <property type="term" value="F:histone H3K4 methyltransferase activity"/>
    <property type="evidence" value="ECO:0007669"/>
    <property type="project" value="TreeGrafter"/>
</dbReference>
<feature type="domain" description="Mos1 transposase HTH" evidence="1">
    <location>
        <begin position="5"/>
        <end position="54"/>
    </location>
</feature>
<dbReference type="InterPro" id="IPR001888">
    <property type="entry name" value="Transposase_1"/>
</dbReference>
<dbReference type="InterPro" id="IPR036388">
    <property type="entry name" value="WH-like_DNA-bd_sf"/>
</dbReference>
<dbReference type="Pfam" id="PF17906">
    <property type="entry name" value="HTH_48"/>
    <property type="match status" value="1"/>
</dbReference>
<dbReference type="GO" id="GO:0044547">
    <property type="term" value="F:DNA topoisomerase binding"/>
    <property type="evidence" value="ECO:0007669"/>
    <property type="project" value="TreeGrafter"/>
</dbReference>
<dbReference type="GO" id="GO:0031297">
    <property type="term" value="P:replication fork processing"/>
    <property type="evidence" value="ECO:0007669"/>
    <property type="project" value="TreeGrafter"/>
</dbReference>
<dbReference type="AlphaFoldDB" id="A0A1L5BY13"/>
<dbReference type="Pfam" id="PF13412">
    <property type="entry name" value="HTH_24"/>
    <property type="match status" value="1"/>
</dbReference>
<sequence length="342" mass="40591">MEDRKQHFRHILLFYYQKGKNAVQARRKLCDVYGEDVLTERQCQNWFAKFRSGNFDLEDAPRPGRTLEADVDKIKSLVDANRRITTREIAERLNLSNATVHKHMKRLGLISKLDIWVPHVLTERNLLRRINDCDLLIKRQRSDPFLKRIVTGDEKWVVYKNVKRKRSWSKKDEPAQTTSKADSHQKKVMLSVWWDFKGIVYFELLPDNTTINSEVYCDQLDKLSDALKQKRPELINRKGVVFHQDNARPHTSLMTRQKLLQLEWDVLPHPPYSPDLAPSDYYLFRSLQNFLDGRTFTSNQDVKNHLDQFFACKDQKFYERGINLLPERWQKVLDQNGEYIIS</sequence>
<evidence type="ECO:0000313" key="2">
    <source>
        <dbReference type="EMBL" id="APL98298.1"/>
    </source>
</evidence>
<dbReference type="InterPro" id="IPR011991">
    <property type="entry name" value="ArsR-like_HTH"/>
</dbReference>
<dbReference type="Gene3D" id="1.10.10.1450">
    <property type="match status" value="1"/>
</dbReference>
<dbReference type="GO" id="GO:0000729">
    <property type="term" value="P:DNA double-strand break processing"/>
    <property type="evidence" value="ECO:0007669"/>
    <property type="project" value="TreeGrafter"/>
</dbReference>
<dbReference type="GO" id="GO:0046975">
    <property type="term" value="F:histone H3K36 methyltransferase activity"/>
    <property type="evidence" value="ECO:0007669"/>
    <property type="project" value="TreeGrafter"/>
</dbReference>
<dbReference type="InterPro" id="IPR041426">
    <property type="entry name" value="Mos1_HTH"/>
</dbReference>
<dbReference type="GO" id="GO:0006303">
    <property type="term" value="P:double-strand break repair via nonhomologous end joining"/>
    <property type="evidence" value="ECO:0007669"/>
    <property type="project" value="TreeGrafter"/>
</dbReference>
<dbReference type="Pfam" id="PF01359">
    <property type="entry name" value="Transposase_1"/>
    <property type="match status" value="1"/>
</dbReference>
<protein>
    <submittedName>
        <fullName evidence="2">Putative DD34D transposase</fullName>
    </submittedName>
</protein>
<proteinExistence type="predicted"/>
<dbReference type="PANTHER" id="PTHR46060">
    <property type="entry name" value="MARINER MOS1 TRANSPOSASE-LIKE PROTEIN"/>
    <property type="match status" value="1"/>
</dbReference>
<dbReference type="GO" id="GO:0003690">
    <property type="term" value="F:double-stranded DNA binding"/>
    <property type="evidence" value="ECO:0007669"/>
    <property type="project" value="TreeGrafter"/>
</dbReference>
<dbReference type="GO" id="GO:0000793">
    <property type="term" value="C:condensed chromosome"/>
    <property type="evidence" value="ECO:0007669"/>
    <property type="project" value="TreeGrafter"/>
</dbReference>
<dbReference type="GO" id="GO:0005634">
    <property type="term" value="C:nucleus"/>
    <property type="evidence" value="ECO:0007669"/>
    <property type="project" value="TreeGrafter"/>
</dbReference>
<dbReference type="EMBL" id="KX931005">
    <property type="protein sequence ID" value="APL98298.1"/>
    <property type="molecule type" value="Genomic_DNA"/>
</dbReference>
<dbReference type="GO" id="GO:0000014">
    <property type="term" value="F:single-stranded DNA endodeoxyribonuclease activity"/>
    <property type="evidence" value="ECO:0007669"/>
    <property type="project" value="TreeGrafter"/>
</dbReference>
<reference evidence="2" key="1">
    <citation type="journal article" date="2014" name="BMC Genomics">
        <title>The draft genome of the pest tephritid fruit fly Bactrocera tryoni: resources for the genomic analysis of hybridising species.</title>
        <authorList>
            <person name="Gilchrist A.S."/>
            <person name="Shearman D.C."/>
            <person name="Frommer M."/>
            <person name="Raphael K.A."/>
            <person name="Deshpande N.P."/>
            <person name="Wilkins M.R."/>
            <person name="Sherwin W.B."/>
            <person name="Sved J.A."/>
        </authorList>
    </citation>
    <scope>NUCLEOTIDE SEQUENCE</scope>
</reference>
<dbReference type="CDD" id="cd00090">
    <property type="entry name" value="HTH_ARSR"/>
    <property type="match status" value="1"/>
</dbReference>
<organism evidence="2">
    <name type="scientific">Bactrocera tryoni</name>
    <name type="common">Queensland fruit fly</name>
    <name type="synonym">Tephritis tryoni</name>
    <dbReference type="NCBI Taxonomy" id="59916"/>
    <lineage>
        <taxon>Eukaryota</taxon>
        <taxon>Metazoa</taxon>
        <taxon>Ecdysozoa</taxon>
        <taxon>Arthropoda</taxon>
        <taxon>Hexapoda</taxon>
        <taxon>Insecta</taxon>
        <taxon>Pterygota</taxon>
        <taxon>Neoptera</taxon>
        <taxon>Endopterygota</taxon>
        <taxon>Diptera</taxon>
        <taxon>Brachycera</taxon>
        <taxon>Muscomorpha</taxon>
        <taxon>Tephritoidea</taxon>
        <taxon>Tephritidae</taxon>
        <taxon>Bactrocera</taxon>
        <taxon>Bactrocera</taxon>
    </lineage>
</organism>
<accession>A0A1L5BY13</accession>
<dbReference type="OrthoDB" id="10032414at2759"/>
<name>A0A1L5BY13_BACRY</name>
<dbReference type="GO" id="GO:0044774">
    <property type="term" value="P:mitotic DNA integrity checkpoint signaling"/>
    <property type="evidence" value="ECO:0007669"/>
    <property type="project" value="TreeGrafter"/>
</dbReference>
<dbReference type="InterPro" id="IPR052709">
    <property type="entry name" value="Transposase-MT_Hybrid"/>
</dbReference>
<dbReference type="InterPro" id="IPR036397">
    <property type="entry name" value="RNaseH_sf"/>
</dbReference>
<reference evidence="2" key="2">
    <citation type="submission" date="2016-09" db="EMBL/GenBank/DDBJ databases">
        <authorList>
            <person name="Capua I."/>
            <person name="De Benedictis P."/>
            <person name="Joannis T."/>
            <person name="Lombin L.H."/>
            <person name="Cattoli G."/>
        </authorList>
    </citation>
    <scope>NUCLEOTIDE SEQUENCE</scope>
</reference>
<dbReference type="PANTHER" id="PTHR46060:SF2">
    <property type="entry name" value="HISTONE-LYSINE N-METHYLTRANSFERASE SETMAR"/>
    <property type="match status" value="1"/>
</dbReference>
<dbReference type="Gene3D" id="3.30.420.10">
    <property type="entry name" value="Ribonuclease H-like superfamily/Ribonuclease H"/>
    <property type="match status" value="1"/>
</dbReference>